<dbReference type="InterPro" id="IPR004045">
    <property type="entry name" value="Glutathione_S-Trfase_N"/>
</dbReference>
<dbReference type="EC" id="2.5.1.18" evidence="2"/>
<dbReference type="SFLD" id="SFLDG01205">
    <property type="entry name" value="AMPS.1"/>
    <property type="match status" value="1"/>
</dbReference>
<dbReference type="OrthoDB" id="414243at2759"/>
<dbReference type="InterPro" id="IPR036249">
    <property type="entry name" value="Thioredoxin-like_sf"/>
</dbReference>
<evidence type="ECO:0000256" key="3">
    <source>
        <dbReference type="ARBA" id="ARBA00022679"/>
    </source>
</evidence>
<evidence type="ECO:0000259" key="7">
    <source>
        <dbReference type="PROSITE" id="PS50405"/>
    </source>
</evidence>
<sequence length="203" mass="23092">MPVVLYYFPVKALGEAIRLLLAYGGQEFKDERVPMEKWPSVKSSMPFGQMPVLDIDGKKYCQSIPIARLLGRKYGLAGDDAEQDFVIDQNVEFINDIRAKAASVHYEDDSDLKAKKHDELMKSFYPMALEKLDEMIKKNNGHLACGKLTWGDFIFAGIFDYLKTMMQMPDLEQKYPSFKQVVDGVYGIPKVKAFSDKAPQTPF</sequence>
<dbReference type="FunFam" id="1.20.1050.10:FF:000030">
    <property type="entry name" value="Glutathione S-transferase S1"/>
    <property type="match status" value="1"/>
</dbReference>
<dbReference type="GO" id="GO:0004364">
    <property type="term" value="F:glutathione transferase activity"/>
    <property type="evidence" value="ECO:0007669"/>
    <property type="project" value="UniProtKB-EC"/>
</dbReference>
<dbReference type="InterPro" id="IPR004046">
    <property type="entry name" value="GST_C"/>
</dbReference>
<comment type="subunit">
    <text evidence="1">Homodimer.</text>
</comment>
<dbReference type="SUPFAM" id="SSF47616">
    <property type="entry name" value="GST C-terminal domain-like"/>
    <property type="match status" value="1"/>
</dbReference>
<dbReference type="Pfam" id="PF02798">
    <property type="entry name" value="GST_N"/>
    <property type="match status" value="1"/>
</dbReference>
<keyword evidence="3" id="KW-0808">Transferase</keyword>
<dbReference type="AlphaFoldDB" id="A0A8J2VRU7"/>
<dbReference type="PROSITE" id="PS50405">
    <property type="entry name" value="GST_CTER"/>
    <property type="match status" value="1"/>
</dbReference>
<feature type="domain" description="GST N-terminal" evidence="6">
    <location>
        <begin position="1"/>
        <end position="78"/>
    </location>
</feature>
<dbReference type="Gene3D" id="1.20.1050.10">
    <property type="match status" value="1"/>
</dbReference>
<dbReference type="GO" id="GO:0006749">
    <property type="term" value="P:glutathione metabolic process"/>
    <property type="evidence" value="ECO:0007669"/>
    <property type="project" value="TreeGrafter"/>
</dbReference>
<evidence type="ECO:0000256" key="2">
    <source>
        <dbReference type="ARBA" id="ARBA00012452"/>
    </source>
</evidence>
<dbReference type="CDD" id="cd03039">
    <property type="entry name" value="GST_N_Sigma_like"/>
    <property type="match status" value="1"/>
</dbReference>
<reference evidence="8" key="1">
    <citation type="submission" date="2021-09" db="EMBL/GenBank/DDBJ databases">
        <authorList>
            <person name="Martin H S."/>
        </authorList>
    </citation>
    <scope>NUCLEOTIDE SEQUENCE</scope>
</reference>
<evidence type="ECO:0000256" key="1">
    <source>
        <dbReference type="ARBA" id="ARBA00011738"/>
    </source>
</evidence>
<dbReference type="Gene3D" id="3.40.30.10">
    <property type="entry name" value="Glutaredoxin"/>
    <property type="match status" value="1"/>
</dbReference>
<dbReference type="InterPro" id="IPR040079">
    <property type="entry name" value="Glutathione_S-Trfase"/>
</dbReference>
<dbReference type="EMBL" id="CAKASE010000051">
    <property type="protein sequence ID" value="CAG9564479.1"/>
    <property type="molecule type" value="Genomic_DNA"/>
</dbReference>
<dbReference type="PANTHER" id="PTHR11571:SF224">
    <property type="entry name" value="HEMATOPOIETIC PROSTAGLANDIN D SYNTHASE"/>
    <property type="match status" value="1"/>
</dbReference>
<keyword evidence="9" id="KW-1185">Reference proteome</keyword>
<evidence type="ECO:0000313" key="8">
    <source>
        <dbReference type="EMBL" id="CAG9564479.1"/>
    </source>
</evidence>
<proteinExistence type="inferred from homology"/>
<dbReference type="PROSITE" id="PS50404">
    <property type="entry name" value="GST_NTER"/>
    <property type="match status" value="1"/>
</dbReference>
<organism evidence="8 9">
    <name type="scientific">Danaus chrysippus</name>
    <name type="common">African queen</name>
    <dbReference type="NCBI Taxonomy" id="151541"/>
    <lineage>
        <taxon>Eukaryota</taxon>
        <taxon>Metazoa</taxon>
        <taxon>Ecdysozoa</taxon>
        <taxon>Arthropoda</taxon>
        <taxon>Hexapoda</taxon>
        <taxon>Insecta</taxon>
        <taxon>Pterygota</taxon>
        <taxon>Neoptera</taxon>
        <taxon>Endopterygota</taxon>
        <taxon>Lepidoptera</taxon>
        <taxon>Glossata</taxon>
        <taxon>Ditrysia</taxon>
        <taxon>Papilionoidea</taxon>
        <taxon>Nymphalidae</taxon>
        <taxon>Danainae</taxon>
        <taxon>Danaini</taxon>
        <taxon>Danaina</taxon>
        <taxon>Danaus</taxon>
        <taxon>Anosia</taxon>
    </lineage>
</organism>
<dbReference type="CDD" id="cd03192">
    <property type="entry name" value="GST_C_Sigma_like"/>
    <property type="match status" value="1"/>
</dbReference>
<comment type="catalytic activity">
    <reaction evidence="5">
        <text>RX + glutathione = an S-substituted glutathione + a halide anion + H(+)</text>
        <dbReference type="Rhea" id="RHEA:16437"/>
        <dbReference type="ChEBI" id="CHEBI:15378"/>
        <dbReference type="ChEBI" id="CHEBI:16042"/>
        <dbReference type="ChEBI" id="CHEBI:17792"/>
        <dbReference type="ChEBI" id="CHEBI:57925"/>
        <dbReference type="ChEBI" id="CHEBI:90779"/>
        <dbReference type="EC" id="2.5.1.18"/>
    </reaction>
</comment>
<evidence type="ECO:0000256" key="4">
    <source>
        <dbReference type="ARBA" id="ARBA00038317"/>
    </source>
</evidence>
<accession>A0A8J2VRU7</accession>
<dbReference type="Proteomes" id="UP000789524">
    <property type="component" value="Unassembled WGS sequence"/>
</dbReference>
<comment type="caution">
    <text evidence="8">The sequence shown here is derived from an EMBL/GenBank/DDBJ whole genome shotgun (WGS) entry which is preliminary data.</text>
</comment>
<dbReference type="SFLD" id="SFLDS00019">
    <property type="entry name" value="Glutathione_Transferase_(cytos"/>
    <property type="match status" value="1"/>
</dbReference>
<dbReference type="Pfam" id="PF14497">
    <property type="entry name" value="GST_C_3"/>
    <property type="match status" value="1"/>
</dbReference>
<dbReference type="InterPro" id="IPR050213">
    <property type="entry name" value="GST_superfamily"/>
</dbReference>
<protein>
    <recommendedName>
        <fullName evidence="2">glutathione transferase</fullName>
        <ecNumber evidence="2">2.5.1.18</ecNumber>
    </recommendedName>
</protein>
<dbReference type="InterPro" id="IPR010987">
    <property type="entry name" value="Glutathione-S-Trfase_C-like"/>
</dbReference>
<feature type="domain" description="GST C-terminal" evidence="7">
    <location>
        <begin position="80"/>
        <end position="203"/>
    </location>
</feature>
<dbReference type="PANTHER" id="PTHR11571">
    <property type="entry name" value="GLUTATHIONE S-TRANSFERASE"/>
    <property type="match status" value="1"/>
</dbReference>
<evidence type="ECO:0000256" key="5">
    <source>
        <dbReference type="ARBA" id="ARBA00047960"/>
    </source>
</evidence>
<name>A0A8J2VRU7_9NEOP</name>
<comment type="similarity">
    <text evidence="4">Belongs to the GST superfamily. Sigma family.</text>
</comment>
<dbReference type="SUPFAM" id="SSF52833">
    <property type="entry name" value="Thioredoxin-like"/>
    <property type="match status" value="1"/>
</dbReference>
<dbReference type="InterPro" id="IPR036282">
    <property type="entry name" value="Glutathione-S-Trfase_C_sf"/>
</dbReference>
<gene>
    <name evidence="8" type="ORF">DCHRY22_LOCUS5471</name>
</gene>
<dbReference type="SFLD" id="SFLDG00363">
    <property type="entry name" value="AMPS_(cytGST):_Alpha-__Mu-__Pi"/>
    <property type="match status" value="1"/>
</dbReference>
<evidence type="ECO:0000259" key="6">
    <source>
        <dbReference type="PROSITE" id="PS50404"/>
    </source>
</evidence>
<evidence type="ECO:0000313" key="9">
    <source>
        <dbReference type="Proteomes" id="UP000789524"/>
    </source>
</evidence>